<feature type="non-terminal residue" evidence="2">
    <location>
        <position position="176"/>
    </location>
</feature>
<reference evidence="2" key="1">
    <citation type="submission" date="2024-01" db="EMBL/GenBank/DDBJ databases">
        <title>First draft genome sequence data of TA4-1, the type strain of Gram-positive actinobacterium Streptomyces chiangmaiensis.</title>
        <authorList>
            <person name="Yasawong M."/>
            <person name="Nantapong N."/>
        </authorList>
    </citation>
    <scope>NUCLEOTIDE SEQUENCE</scope>
    <source>
        <strain evidence="2">TA4-1</strain>
    </source>
</reference>
<dbReference type="EMBL" id="JAYWVC010000716">
    <property type="protein sequence ID" value="MED7829093.1"/>
    <property type="molecule type" value="Genomic_DNA"/>
</dbReference>
<feature type="domain" description="PAS" evidence="1">
    <location>
        <begin position="23"/>
        <end position="60"/>
    </location>
</feature>
<evidence type="ECO:0000313" key="2">
    <source>
        <dbReference type="EMBL" id="MED7829093.1"/>
    </source>
</evidence>
<dbReference type="InterPro" id="IPR035965">
    <property type="entry name" value="PAS-like_dom_sf"/>
</dbReference>
<evidence type="ECO:0000259" key="1">
    <source>
        <dbReference type="PROSITE" id="PS50112"/>
    </source>
</evidence>
<dbReference type="InterPro" id="IPR000014">
    <property type="entry name" value="PAS"/>
</dbReference>
<dbReference type="PROSITE" id="PS50112">
    <property type="entry name" value="PAS"/>
    <property type="match status" value="1"/>
</dbReference>
<dbReference type="InterPro" id="IPR013767">
    <property type="entry name" value="PAS_fold"/>
</dbReference>
<comment type="caution">
    <text evidence="2">The sequence shown here is derived from an EMBL/GenBank/DDBJ whole genome shotgun (WGS) entry which is preliminary data.</text>
</comment>
<sequence>MPNTVEGTLSEKADRPEIPDAAIAMLDADGTVVGWTDTAQRLVGYAAGEVVGRSVSVVLPFAQNALRSGEFTEQCRARGGWSGVTAVRHRDGHTHHVSLRISQLWGQGGAVRWLVCGTDIAVLSSVASTGSVRESLLTRTPIGIIVRDRELRSMWVNDATELLDGVPCDRRLGRRP</sequence>
<protein>
    <submittedName>
        <fullName evidence="2">PAS domain-containing protein</fullName>
    </submittedName>
</protein>
<dbReference type="Pfam" id="PF00989">
    <property type="entry name" value="PAS"/>
    <property type="match status" value="1"/>
</dbReference>
<dbReference type="Gene3D" id="3.30.450.20">
    <property type="entry name" value="PAS domain"/>
    <property type="match status" value="1"/>
</dbReference>
<organism evidence="2 3">
    <name type="scientific">Streptomyces chiangmaiensis</name>
    <dbReference type="NCBI Taxonomy" id="766497"/>
    <lineage>
        <taxon>Bacteria</taxon>
        <taxon>Bacillati</taxon>
        <taxon>Actinomycetota</taxon>
        <taxon>Actinomycetes</taxon>
        <taxon>Kitasatosporales</taxon>
        <taxon>Streptomycetaceae</taxon>
        <taxon>Streptomyces</taxon>
    </lineage>
</organism>
<dbReference type="NCBIfam" id="TIGR00229">
    <property type="entry name" value="sensory_box"/>
    <property type="match status" value="1"/>
</dbReference>
<keyword evidence="3" id="KW-1185">Reference proteome</keyword>
<dbReference type="Proteomes" id="UP001333996">
    <property type="component" value="Unassembled WGS sequence"/>
</dbReference>
<dbReference type="CDD" id="cd00130">
    <property type="entry name" value="PAS"/>
    <property type="match status" value="1"/>
</dbReference>
<name>A0ABU7FYQ4_9ACTN</name>
<gene>
    <name evidence="2" type="ORF">VXC91_46600</name>
</gene>
<proteinExistence type="predicted"/>
<dbReference type="RefSeq" id="WP_329513365.1">
    <property type="nucleotide sequence ID" value="NZ_JAYWVC010000716.1"/>
</dbReference>
<accession>A0ABU7FYQ4</accession>
<dbReference type="SUPFAM" id="SSF55785">
    <property type="entry name" value="PYP-like sensor domain (PAS domain)"/>
    <property type="match status" value="1"/>
</dbReference>
<evidence type="ECO:0000313" key="3">
    <source>
        <dbReference type="Proteomes" id="UP001333996"/>
    </source>
</evidence>